<sequence length="648" mass="72004">MADYDITDQPGVRLFITKDALNFFNVLLKEKIVSIMNGMVIPTISTTVDGIDFSLTNFTFDQFTFTPTNDLIPPYYIDETWTDANIKLTSDFTYSSGSTSDSGTVTIYFQDGSLSMELTVGESTTSPGDFSMVLSTFSLDFGRDDIEVNGDVLDSIVSDIVNILWPVIKNSVSNSIQSSVETLFNDNIDWFLNALPVSHTVDKYVNIEYGLIPTRANHDAEGTYYMTAVLSGSSKEIAYTADELASQHIHNYNSYDINFYFSPEEAGNYSFHSSYTQIVHATLTLNDDTSTKKEYGSDIEKHNVGMCWPESNKFTTEEYSLQPTDYIHVRLQLEAGCGGADSKFVVKEANDDDFHTIPFLQLYSQPVTEDQEPVIVSNATEYSPGFVSIASTMLFTPVYGSLPTISSHNLPITPIQSPLEGEFFDLAIDASVFDSFIKSHVQSGFLSDVVLTDNMIPQSETYVRLTVGSFGTILFPNLDLFYSPSRNIMISLSSTADNVGVRIDCDDEHHGNIVFVGSISISVDVCQSGTYDIPEENIAMLETNFEADVTIILDEFNECPVITGNVSKIELSEPTIVSKKSGLIADTLFLDGFYDVFEYLNTEIIEPFINSMLSNGIKMPNIPGTNIDSINIQYFSGYIYIQWKLVLD</sequence>
<comment type="caution">
    <text evidence="2">The sequence shown here is derived from an EMBL/GenBank/DDBJ whole genome shotgun (WGS) entry which is preliminary data.</text>
</comment>
<dbReference type="Proteomes" id="UP001057375">
    <property type="component" value="Unassembled WGS sequence"/>
</dbReference>
<evidence type="ECO:0000259" key="1">
    <source>
        <dbReference type="Pfam" id="PF02886"/>
    </source>
</evidence>
<dbReference type="InterPro" id="IPR001124">
    <property type="entry name" value="Lipid-bd_serum_glycop_C"/>
</dbReference>
<dbReference type="PANTHER" id="PTHR10504:SF131">
    <property type="entry name" value="BPI2 DOMAIN-CONTAINING PROTEIN"/>
    <property type="match status" value="1"/>
</dbReference>
<gene>
    <name evidence="2" type="ORF">ADUPG1_013564</name>
</gene>
<dbReference type="EMBL" id="BQXS01012695">
    <property type="protein sequence ID" value="GKT26991.1"/>
    <property type="molecule type" value="Genomic_DNA"/>
</dbReference>
<organism evidence="2 3">
    <name type="scientific">Aduncisulcus paluster</name>
    <dbReference type="NCBI Taxonomy" id="2918883"/>
    <lineage>
        <taxon>Eukaryota</taxon>
        <taxon>Metamonada</taxon>
        <taxon>Carpediemonas-like organisms</taxon>
        <taxon>Aduncisulcus</taxon>
    </lineage>
</organism>
<keyword evidence="3" id="KW-1185">Reference proteome</keyword>
<dbReference type="InterPro" id="IPR017943">
    <property type="entry name" value="Bactericidal_perm-incr_a/b_dom"/>
</dbReference>
<protein>
    <submittedName>
        <fullName evidence="2">BPI/LBP/Plunc family like protein</fullName>
    </submittedName>
</protein>
<accession>A0ABQ5K3A9</accession>
<dbReference type="Gene3D" id="3.15.10.10">
    <property type="entry name" value="Bactericidal permeability-increasing protein, domain 1"/>
    <property type="match status" value="1"/>
</dbReference>
<dbReference type="InterPro" id="IPR032942">
    <property type="entry name" value="BPI/LBP/Plunc"/>
</dbReference>
<dbReference type="Pfam" id="PF02886">
    <property type="entry name" value="LBP_BPI_CETP_C"/>
    <property type="match status" value="1"/>
</dbReference>
<evidence type="ECO:0000313" key="3">
    <source>
        <dbReference type="Proteomes" id="UP001057375"/>
    </source>
</evidence>
<evidence type="ECO:0000313" key="2">
    <source>
        <dbReference type="EMBL" id="GKT26991.1"/>
    </source>
</evidence>
<dbReference type="Gene3D" id="3.15.20.10">
    <property type="entry name" value="Bactericidal permeability-increasing protein, domain 2"/>
    <property type="match status" value="2"/>
</dbReference>
<name>A0ABQ5K3A9_9EUKA</name>
<proteinExistence type="predicted"/>
<dbReference type="PANTHER" id="PTHR10504">
    <property type="entry name" value="BACTERICIDAL PERMEABILITY-INCREASING BPI PROTEIN-RELATED"/>
    <property type="match status" value="1"/>
</dbReference>
<feature type="domain" description="Lipid-binding serum glycoprotein C-terminal" evidence="1">
    <location>
        <begin position="425"/>
        <end position="644"/>
    </location>
</feature>
<dbReference type="SUPFAM" id="SSF55394">
    <property type="entry name" value="Bactericidal permeability-increasing protein, BPI"/>
    <property type="match status" value="2"/>
</dbReference>
<reference evidence="2" key="1">
    <citation type="submission" date="2022-03" db="EMBL/GenBank/DDBJ databases">
        <title>Draft genome sequence of Aduncisulcus paluster, a free-living microaerophilic Fornicata.</title>
        <authorList>
            <person name="Yuyama I."/>
            <person name="Kume K."/>
            <person name="Tamura T."/>
            <person name="Inagaki Y."/>
            <person name="Hashimoto T."/>
        </authorList>
    </citation>
    <scope>NUCLEOTIDE SEQUENCE</scope>
    <source>
        <strain evidence="2">NY0171</strain>
    </source>
</reference>